<reference evidence="1 2" key="1">
    <citation type="journal article" date="2016" name="Nat. Commun.">
        <title>Ectomycorrhizal ecology is imprinted in the genome of the dominant symbiotic fungus Cenococcum geophilum.</title>
        <authorList>
            <consortium name="DOE Joint Genome Institute"/>
            <person name="Peter M."/>
            <person name="Kohler A."/>
            <person name="Ohm R.A."/>
            <person name="Kuo A."/>
            <person name="Krutzmann J."/>
            <person name="Morin E."/>
            <person name="Arend M."/>
            <person name="Barry K.W."/>
            <person name="Binder M."/>
            <person name="Choi C."/>
            <person name="Clum A."/>
            <person name="Copeland A."/>
            <person name="Grisel N."/>
            <person name="Haridas S."/>
            <person name="Kipfer T."/>
            <person name="LaButti K."/>
            <person name="Lindquist E."/>
            <person name="Lipzen A."/>
            <person name="Maire R."/>
            <person name="Meier B."/>
            <person name="Mihaltcheva S."/>
            <person name="Molinier V."/>
            <person name="Murat C."/>
            <person name="Poggeler S."/>
            <person name="Quandt C.A."/>
            <person name="Sperisen C."/>
            <person name="Tritt A."/>
            <person name="Tisserant E."/>
            <person name="Crous P.W."/>
            <person name="Henrissat B."/>
            <person name="Nehls U."/>
            <person name="Egli S."/>
            <person name="Spatafora J.W."/>
            <person name="Grigoriev I.V."/>
            <person name="Martin F.M."/>
        </authorList>
    </citation>
    <scope>NUCLEOTIDE SEQUENCE [LARGE SCALE GENOMIC DNA]</scope>
    <source>
        <strain evidence="1 2">1.58</strain>
    </source>
</reference>
<gene>
    <name evidence="1" type="ORF">K441DRAFT_691616</name>
</gene>
<evidence type="ECO:0000313" key="1">
    <source>
        <dbReference type="EMBL" id="OCK86598.1"/>
    </source>
</evidence>
<keyword evidence="2" id="KW-1185">Reference proteome</keyword>
<sequence>MLAPRRRPVHLLVTVTFFTLLFFFYRKAAREIYHAQFPGSTRSKSLTENDRANATLGFGAVVVVSKDGSSRRPLLLQAANVTNILLTIPSQPQWTDEDVKKFNSSEEPRTGPSIGSIYAWLGHHNVLRWFLDSGLETVLILEDDVDFDIQLRSLQIPLAARAARSKIPPAPWKSTLTGKPNPHYWGDPAHWDLLYLGHCGDYFKPISHGVGHVRADDLAALPHELYVDPTMPARADLHPFTASLFDAFRLPEQTRAFHRSQFPLCTFGYAVTRPAAERLLTDLAPASNPSAERHLAGAYDVAILRACREGEKTPSPTPPRRRNPHPHPNPALRHKFASPGLRCWSLNPELFHHMPGSSQIAQIAIEAERPVGTPPVDAAGAEQARARNETSNIRCGFWSGAFAFGEGDSSRLEYLREEVGRKGRCLKGGRERRWAARWAGWWAS</sequence>
<evidence type="ECO:0000313" key="2">
    <source>
        <dbReference type="Proteomes" id="UP000250078"/>
    </source>
</evidence>
<dbReference type="EMBL" id="KV748295">
    <property type="protein sequence ID" value="OCK86598.1"/>
    <property type="molecule type" value="Genomic_DNA"/>
</dbReference>
<dbReference type="Proteomes" id="UP000250078">
    <property type="component" value="Unassembled WGS sequence"/>
</dbReference>
<accession>A0ACC8EK13</accession>
<protein>
    <submittedName>
        <fullName evidence="1">Glycosyltransferase family 25 protein</fullName>
    </submittedName>
</protein>
<organism evidence="1 2">
    <name type="scientific">Cenococcum geophilum 1.58</name>
    <dbReference type="NCBI Taxonomy" id="794803"/>
    <lineage>
        <taxon>Eukaryota</taxon>
        <taxon>Fungi</taxon>
        <taxon>Dikarya</taxon>
        <taxon>Ascomycota</taxon>
        <taxon>Pezizomycotina</taxon>
        <taxon>Dothideomycetes</taxon>
        <taxon>Pleosporomycetidae</taxon>
        <taxon>Gloniales</taxon>
        <taxon>Gloniaceae</taxon>
        <taxon>Cenococcum</taxon>
    </lineage>
</organism>
<name>A0ACC8EK13_9PEZI</name>
<proteinExistence type="predicted"/>